<evidence type="ECO:0000256" key="3">
    <source>
        <dbReference type="SAM" id="MobiDB-lite"/>
    </source>
</evidence>
<comment type="similarity">
    <text evidence="1">Belongs to the esterase D family.</text>
</comment>
<feature type="compositionally biased region" description="Basic and acidic residues" evidence="3">
    <location>
        <begin position="129"/>
        <end position="147"/>
    </location>
</feature>
<feature type="chain" id="PRO_5002777580" evidence="4">
    <location>
        <begin position="31"/>
        <end position="314"/>
    </location>
</feature>
<sequence>MWMQRVRGWSVAACLAVSGCAMSVAPPAMQSEAKDSAPTATPGVVLPDTEALRVHDPVGRDYPVWVALPADYAAHPEKHYPVLYVTDALYSFPLVRSVRNMVGQKGVNIEDFILVGLPPQEGLTSKQSRSRDYTPSDPARTDPRDYSDDVSYGGAAHYRDFLAGQVLPMIDARYRTDPARRAYAGHSYGGLFGAYVLTTRPDMFRTYILSSPSLWFDDHRVPRMQAEAKAPAQSTTVVLSVGSFETVKPEPRYFTRNDMLRHNAEFAEQLRSSGRSLKVENMVIDDEDHFTVYPDMITRALLKVFPGTGPYSSG</sequence>
<keyword evidence="4" id="KW-0732">Signal</keyword>
<name>B2FRM1_STRMK</name>
<dbReference type="HOGENOM" id="CLU_039834_0_2_6"/>
<feature type="signal peptide" evidence="4">
    <location>
        <begin position="1"/>
        <end position="30"/>
    </location>
</feature>
<proteinExistence type="inferred from homology"/>
<dbReference type="PANTHER" id="PTHR40841:SF2">
    <property type="entry name" value="SIDEROPHORE-DEGRADING ESTERASE (EUROFUNG)"/>
    <property type="match status" value="1"/>
</dbReference>
<dbReference type="SUPFAM" id="SSF53474">
    <property type="entry name" value="alpha/beta-Hydrolases"/>
    <property type="match status" value="1"/>
</dbReference>
<reference evidence="5 6" key="1">
    <citation type="journal article" date="2008" name="Genome Biol.">
        <title>The complete genome, comparative and functional analysis of Stenotrophomonas maltophilia reveals an organism heavily shielded by drug resistance determinants.</title>
        <authorList>
            <person name="Crossman L.C."/>
            <person name="Gould V.C."/>
            <person name="Dow J.M."/>
            <person name="Vernikos G.S."/>
            <person name="Okazaki A."/>
            <person name="Sebaihia M."/>
            <person name="Saunders D."/>
            <person name="Arrowsmith C."/>
            <person name="Carver T."/>
            <person name="Peters N."/>
            <person name="Adlem E."/>
            <person name="Kerhornou A."/>
            <person name="Lord A."/>
            <person name="Murphy L."/>
            <person name="Seeger K."/>
            <person name="Squares R."/>
            <person name="Rutter S."/>
            <person name="Quail M.A."/>
            <person name="Rajandream M.A."/>
            <person name="Harris D."/>
            <person name="Churcher C."/>
            <person name="Bentley S.D."/>
            <person name="Parkhill J."/>
            <person name="Thomson N.R."/>
            <person name="Avison M.B."/>
        </authorList>
    </citation>
    <scope>NUCLEOTIDE SEQUENCE [LARGE SCALE GENOMIC DNA]</scope>
    <source>
        <strain evidence="5 6">K279a</strain>
    </source>
</reference>
<dbReference type="InterPro" id="IPR000801">
    <property type="entry name" value="Esterase-like"/>
</dbReference>
<dbReference type="EMBL" id="AM743169">
    <property type="protein sequence ID" value="CAQ47111.1"/>
    <property type="molecule type" value="Genomic_DNA"/>
</dbReference>
<evidence type="ECO:0000256" key="2">
    <source>
        <dbReference type="ARBA" id="ARBA00022801"/>
    </source>
</evidence>
<dbReference type="InterPro" id="IPR029058">
    <property type="entry name" value="AB_hydrolase_fold"/>
</dbReference>
<dbReference type="EnsemblBacteria" id="CAQ47111">
    <property type="protein sequence ID" value="CAQ47111"/>
    <property type="gene ID" value="Smlt3696"/>
</dbReference>
<feature type="region of interest" description="Disordered" evidence="3">
    <location>
        <begin position="122"/>
        <end position="147"/>
    </location>
</feature>
<keyword evidence="6" id="KW-1185">Reference proteome</keyword>
<organism evidence="5 6">
    <name type="scientific">Stenotrophomonas maltophilia (strain K279a)</name>
    <dbReference type="NCBI Taxonomy" id="522373"/>
    <lineage>
        <taxon>Bacteria</taxon>
        <taxon>Pseudomonadati</taxon>
        <taxon>Pseudomonadota</taxon>
        <taxon>Gammaproteobacteria</taxon>
        <taxon>Lysobacterales</taxon>
        <taxon>Lysobacteraceae</taxon>
        <taxon>Stenotrophomonas</taxon>
        <taxon>Stenotrophomonas maltophilia group</taxon>
    </lineage>
</organism>
<dbReference type="PROSITE" id="PS51257">
    <property type="entry name" value="PROKAR_LIPOPROTEIN"/>
    <property type="match status" value="1"/>
</dbReference>
<protein>
    <submittedName>
        <fullName evidence="5">Exported esterase</fullName>
    </submittedName>
</protein>
<dbReference type="GO" id="GO:0016788">
    <property type="term" value="F:hydrolase activity, acting on ester bonds"/>
    <property type="evidence" value="ECO:0007669"/>
    <property type="project" value="TreeGrafter"/>
</dbReference>
<dbReference type="Proteomes" id="UP000008840">
    <property type="component" value="Chromosome"/>
</dbReference>
<accession>B2FRM1</accession>
<dbReference type="ESTHER" id="strmk-b2frm1">
    <property type="family name" value="A85-IroE-IroD-Fes-Yiel"/>
</dbReference>
<dbReference type="InterPro" id="IPR052558">
    <property type="entry name" value="Siderophore_Hydrolase_D"/>
</dbReference>
<keyword evidence="2" id="KW-0378">Hydrolase</keyword>
<dbReference type="eggNOG" id="COG2819">
    <property type="taxonomic scope" value="Bacteria"/>
</dbReference>
<evidence type="ECO:0000256" key="1">
    <source>
        <dbReference type="ARBA" id="ARBA00005622"/>
    </source>
</evidence>
<evidence type="ECO:0000313" key="6">
    <source>
        <dbReference type="Proteomes" id="UP000008840"/>
    </source>
</evidence>
<dbReference type="AlphaFoldDB" id="B2FRM1"/>
<evidence type="ECO:0000313" key="5">
    <source>
        <dbReference type="EMBL" id="CAQ47111.1"/>
    </source>
</evidence>
<evidence type="ECO:0000256" key="4">
    <source>
        <dbReference type="SAM" id="SignalP"/>
    </source>
</evidence>
<gene>
    <name evidence="5" type="ordered locus">Smlt3696</name>
</gene>
<dbReference type="PANTHER" id="PTHR40841">
    <property type="entry name" value="SIDEROPHORE TRIACETYLFUSARININE C ESTERASE"/>
    <property type="match status" value="1"/>
</dbReference>
<dbReference type="Gene3D" id="3.40.50.1820">
    <property type="entry name" value="alpha/beta hydrolase"/>
    <property type="match status" value="1"/>
</dbReference>
<dbReference type="Pfam" id="PF00756">
    <property type="entry name" value="Esterase"/>
    <property type="match status" value="1"/>
</dbReference>
<dbReference type="KEGG" id="sml:Smlt3696"/>